<evidence type="ECO:0000313" key="1">
    <source>
        <dbReference type="EMBL" id="SCL45726.1"/>
    </source>
</evidence>
<organism evidence="1 2">
    <name type="scientific">Micromonospora peucetia</name>
    <dbReference type="NCBI Taxonomy" id="47871"/>
    <lineage>
        <taxon>Bacteria</taxon>
        <taxon>Bacillati</taxon>
        <taxon>Actinomycetota</taxon>
        <taxon>Actinomycetes</taxon>
        <taxon>Micromonosporales</taxon>
        <taxon>Micromonosporaceae</taxon>
        <taxon>Micromonospora</taxon>
    </lineage>
</organism>
<dbReference type="OrthoDB" id="3187690at2"/>
<dbReference type="AlphaFoldDB" id="A0A1C6TV99"/>
<evidence type="ECO:0000313" key="2">
    <source>
        <dbReference type="Proteomes" id="UP000199343"/>
    </source>
</evidence>
<sequence length="531" mass="57618">MSPPSFSLVDEPWIEVTDGGRPTVVSLRDALTRAHEIAGLATANPLEMVAVLRQVLLPVYLDACGRPADRRQWLTRWNAGELPVPEIKRYLDEQRHRFDLFGAQPFAQVADLRTAKDETRPVALLAAAAATGNNVPLFSTRTEAEPVALSAAQAARSLLATQCWDTAAIKSGAVGDPQVAGGKTTGNPTGPLGSLGVTVPIGRNLAETLLLNTPFGGQPASDDVPQWRRAPATAGWAPRPAKGLLDLLTWQSRRVRLVPEFDGDQLVVRRVVLAAGDRLQPVPLDIEPHTAWRRVDKPKAKQQPQTPVRHVAGRQAWRGLEPMLATVAKADPKFTSSRLINQLHSLRPPAGSPQPDGLPSDTPVQVMTVGVVYGNQSAVVEDVLADLVPLPLAALEPSEDVHVFLENVLVQAEGLRQAGNRLVDEIRLASGGESLPWDKGLRVGDALMHELTPVVQRLLAGLQRQPERWEQAEQAWQTLAERIALRTAEPVLCAVPPSAFLGRKSKDGKWTHRAATAEAVYRRAVRNVLGR</sequence>
<dbReference type="NCBIfam" id="TIGR02547">
    <property type="entry name" value="casA_cse1"/>
    <property type="match status" value="1"/>
</dbReference>
<dbReference type="InterPro" id="IPR013381">
    <property type="entry name" value="CRISPR-assoc_prot_Cse1"/>
</dbReference>
<dbReference type="Pfam" id="PF09481">
    <property type="entry name" value="CRISPR_Cse1"/>
    <property type="match status" value="1"/>
</dbReference>
<accession>A0A1C6TV99</accession>
<dbReference type="RefSeq" id="WP_091619615.1">
    <property type="nucleotide sequence ID" value="NZ_FMIC01000001.1"/>
</dbReference>
<name>A0A1C6TV99_9ACTN</name>
<dbReference type="Proteomes" id="UP000199343">
    <property type="component" value="Unassembled WGS sequence"/>
</dbReference>
<dbReference type="STRING" id="47871.GA0070608_0075"/>
<proteinExistence type="predicted"/>
<protein>
    <submittedName>
        <fullName evidence="1">CRISPR-associated protein, Cse1 family</fullName>
    </submittedName>
</protein>
<gene>
    <name evidence="1" type="ORF">GA0070608_0075</name>
</gene>
<dbReference type="Gene3D" id="1.10.132.100">
    <property type="match status" value="1"/>
</dbReference>
<reference evidence="1 2" key="1">
    <citation type="submission" date="2016-06" db="EMBL/GenBank/DDBJ databases">
        <authorList>
            <person name="Kjaerup R.B."/>
            <person name="Dalgaard T.S."/>
            <person name="Juul-Madsen H.R."/>
        </authorList>
    </citation>
    <scope>NUCLEOTIDE SEQUENCE [LARGE SCALE GENOMIC DNA]</scope>
    <source>
        <strain evidence="1 2">DSM 43363</strain>
    </source>
</reference>
<dbReference type="CDD" id="cd09729">
    <property type="entry name" value="Cse1_I-E"/>
    <property type="match status" value="1"/>
</dbReference>
<dbReference type="EMBL" id="FMIC01000001">
    <property type="protein sequence ID" value="SCL45726.1"/>
    <property type="molecule type" value="Genomic_DNA"/>
</dbReference>